<feature type="transmembrane region" description="Helical" evidence="7">
    <location>
        <begin position="31"/>
        <end position="49"/>
    </location>
</feature>
<gene>
    <name evidence="8" type="ORF">B1C78_07830</name>
</gene>
<evidence type="ECO:0000256" key="3">
    <source>
        <dbReference type="ARBA" id="ARBA00022475"/>
    </source>
</evidence>
<accession>A0A1V3NIM1</accession>
<proteinExistence type="inferred from homology"/>
<evidence type="ECO:0000256" key="6">
    <source>
        <dbReference type="ARBA" id="ARBA00023136"/>
    </source>
</evidence>
<keyword evidence="4 7" id="KW-0812">Transmembrane</keyword>
<comment type="similarity">
    <text evidence="2">Belongs to the CPA3 antiporters (TC 2.A.63) subunit C family.</text>
</comment>
<dbReference type="OrthoDB" id="1494613at2"/>
<dbReference type="PANTHER" id="PTHR34583">
    <property type="entry name" value="ANTIPORTER SUBUNIT MNHC2-RELATED"/>
    <property type="match status" value="1"/>
</dbReference>
<comment type="subcellular location">
    <subcellularLocation>
        <location evidence="1">Cell membrane</location>
        <topology evidence="1">Multi-pass membrane protein</topology>
    </subcellularLocation>
</comment>
<sequence>MTSLYLIGGAILFGLGVHALVARAHLVLKVLAVNVMGSGVFMVLLAAAAGGEGDPDPVPHALVLTGIVVAVSATAFALALILRVKAVTGRAHLPEGEGDAESGGS</sequence>
<dbReference type="STRING" id="108003.B1C78_07830"/>
<evidence type="ECO:0000256" key="5">
    <source>
        <dbReference type="ARBA" id="ARBA00022989"/>
    </source>
</evidence>
<name>A0A1V3NIM1_9GAMM</name>
<dbReference type="PANTHER" id="PTHR34583:SF2">
    <property type="entry name" value="ANTIPORTER SUBUNIT MNHC2-RELATED"/>
    <property type="match status" value="1"/>
</dbReference>
<dbReference type="Gene3D" id="1.10.287.3510">
    <property type="match status" value="1"/>
</dbReference>
<dbReference type="InterPro" id="IPR039428">
    <property type="entry name" value="NUOK/Mnh_C1-like"/>
</dbReference>
<evidence type="ECO:0000256" key="2">
    <source>
        <dbReference type="ARBA" id="ARBA00010388"/>
    </source>
</evidence>
<keyword evidence="5 7" id="KW-1133">Transmembrane helix</keyword>
<dbReference type="Proteomes" id="UP000189462">
    <property type="component" value="Unassembled WGS sequence"/>
</dbReference>
<dbReference type="EMBL" id="MVBK01000044">
    <property type="protein sequence ID" value="OOG24728.1"/>
    <property type="molecule type" value="Genomic_DNA"/>
</dbReference>
<evidence type="ECO:0000256" key="7">
    <source>
        <dbReference type="SAM" id="Phobius"/>
    </source>
</evidence>
<evidence type="ECO:0000256" key="4">
    <source>
        <dbReference type="ARBA" id="ARBA00022692"/>
    </source>
</evidence>
<evidence type="ECO:0000313" key="9">
    <source>
        <dbReference type="Proteomes" id="UP000189462"/>
    </source>
</evidence>
<keyword evidence="9" id="KW-1185">Reference proteome</keyword>
<dbReference type="InterPro" id="IPR050601">
    <property type="entry name" value="CPA3_antiporter_subunitC"/>
</dbReference>
<dbReference type="Pfam" id="PF00420">
    <property type="entry name" value="Oxidored_q2"/>
    <property type="match status" value="1"/>
</dbReference>
<evidence type="ECO:0000256" key="1">
    <source>
        <dbReference type="ARBA" id="ARBA00004651"/>
    </source>
</evidence>
<evidence type="ECO:0000313" key="8">
    <source>
        <dbReference type="EMBL" id="OOG24728.1"/>
    </source>
</evidence>
<dbReference type="RefSeq" id="WP_077278597.1">
    <property type="nucleotide sequence ID" value="NZ_MVBK01000044.1"/>
</dbReference>
<feature type="transmembrane region" description="Helical" evidence="7">
    <location>
        <begin position="61"/>
        <end position="82"/>
    </location>
</feature>
<keyword evidence="6 7" id="KW-0472">Membrane</keyword>
<dbReference type="AlphaFoldDB" id="A0A1V3NIM1"/>
<reference evidence="8 9" key="1">
    <citation type="submission" date="2017-02" db="EMBL/GenBank/DDBJ databases">
        <title>Genomic diversity within the haloalkaliphilic genus Thioalkalivibrio.</title>
        <authorList>
            <person name="Ahn A.-C."/>
            <person name="Meier-Kolthoff J."/>
            <person name="Overmars L."/>
            <person name="Richter M."/>
            <person name="Woyke T."/>
            <person name="Sorokin D.Y."/>
            <person name="Muyzer G."/>
        </authorList>
    </citation>
    <scope>NUCLEOTIDE SEQUENCE [LARGE SCALE GENOMIC DNA]</scope>
    <source>
        <strain evidence="8 9">ALJD</strain>
    </source>
</reference>
<dbReference type="GO" id="GO:0005886">
    <property type="term" value="C:plasma membrane"/>
    <property type="evidence" value="ECO:0007669"/>
    <property type="project" value="UniProtKB-SubCell"/>
</dbReference>
<comment type="caution">
    <text evidence="8">The sequence shown here is derived from an EMBL/GenBank/DDBJ whole genome shotgun (WGS) entry which is preliminary data.</text>
</comment>
<keyword evidence="3" id="KW-1003">Cell membrane</keyword>
<feature type="transmembrane region" description="Helical" evidence="7">
    <location>
        <begin position="6"/>
        <end position="24"/>
    </location>
</feature>
<protein>
    <submittedName>
        <fullName evidence="8">Na+/H+ antiporter subunit C</fullName>
    </submittedName>
</protein>
<organism evidence="8 9">
    <name type="scientific">Thioalkalivibrio denitrificans</name>
    <dbReference type="NCBI Taxonomy" id="108003"/>
    <lineage>
        <taxon>Bacteria</taxon>
        <taxon>Pseudomonadati</taxon>
        <taxon>Pseudomonadota</taxon>
        <taxon>Gammaproteobacteria</taxon>
        <taxon>Chromatiales</taxon>
        <taxon>Ectothiorhodospiraceae</taxon>
        <taxon>Thioalkalivibrio</taxon>
    </lineage>
</organism>